<evidence type="ECO:0000256" key="1">
    <source>
        <dbReference type="SAM" id="MobiDB-lite"/>
    </source>
</evidence>
<name>A0A4Z2INI7_9TELE</name>
<keyword evidence="3" id="KW-1185">Reference proteome</keyword>
<protein>
    <submittedName>
        <fullName evidence="2">Uncharacterized protein</fullName>
    </submittedName>
</protein>
<dbReference type="EMBL" id="SRLO01000070">
    <property type="protein sequence ID" value="TNN78733.1"/>
    <property type="molecule type" value="Genomic_DNA"/>
</dbReference>
<dbReference type="Proteomes" id="UP000314294">
    <property type="component" value="Unassembled WGS sequence"/>
</dbReference>
<proteinExistence type="predicted"/>
<feature type="region of interest" description="Disordered" evidence="1">
    <location>
        <begin position="36"/>
        <end position="70"/>
    </location>
</feature>
<sequence length="70" mass="7479">MLGVVTCSPRCSGEQESSHAVGLGRRRTGLPLCFFNSSSRHGAPLPPRDEPPCSGGENTGHRRRGSTRFA</sequence>
<organism evidence="2 3">
    <name type="scientific">Liparis tanakae</name>
    <name type="common">Tanaka's snailfish</name>
    <dbReference type="NCBI Taxonomy" id="230148"/>
    <lineage>
        <taxon>Eukaryota</taxon>
        <taxon>Metazoa</taxon>
        <taxon>Chordata</taxon>
        <taxon>Craniata</taxon>
        <taxon>Vertebrata</taxon>
        <taxon>Euteleostomi</taxon>
        <taxon>Actinopterygii</taxon>
        <taxon>Neopterygii</taxon>
        <taxon>Teleostei</taxon>
        <taxon>Neoteleostei</taxon>
        <taxon>Acanthomorphata</taxon>
        <taxon>Eupercaria</taxon>
        <taxon>Perciformes</taxon>
        <taxon>Cottioidei</taxon>
        <taxon>Cottales</taxon>
        <taxon>Liparidae</taxon>
        <taxon>Liparis</taxon>
    </lineage>
</organism>
<dbReference type="AlphaFoldDB" id="A0A4Z2INI7"/>
<reference evidence="2 3" key="1">
    <citation type="submission" date="2019-03" db="EMBL/GenBank/DDBJ databases">
        <title>First draft genome of Liparis tanakae, snailfish: a comprehensive survey of snailfish specific genes.</title>
        <authorList>
            <person name="Kim W."/>
            <person name="Song I."/>
            <person name="Jeong J.-H."/>
            <person name="Kim D."/>
            <person name="Kim S."/>
            <person name="Ryu S."/>
            <person name="Song J.Y."/>
            <person name="Lee S.K."/>
        </authorList>
    </citation>
    <scope>NUCLEOTIDE SEQUENCE [LARGE SCALE GENOMIC DNA]</scope>
    <source>
        <tissue evidence="2">Muscle</tissue>
    </source>
</reference>
<feature type="compositionally biased region" description="Basic residues" evidence="1">
    <location>
        <begin position="61"/>
        <end position="70"/>
    </location>
</feature>
<comment type="caution">
    <text evidence="2">The sequence shown here is derived from an EMBL/GenBank/DDBJ whole genome shotgun (WGS) entry which is preliminary data.</text>
</comment>
<accession>A0A4Z2INI7</accession>
<feature type="region of interest" description="Disordered" evidence="1">
    <location>
        <begin position="1"/>
        <end position="23"/>
    </location>
</feature>
<evidence type="ECO:0000313" key="3">
    <source>
        <dbReference type="Proteomes" id="UP000314294"/>
    </source>
</evidence>
<gene>
    <name evidence="2" type="ORF">EYF80_010903</name>
</gene>
<evidence type="ECO:0000313" key="2">
    <source>
        <dbReference type="EMBL" id="TNN78733.1"/>
    </source>
</evidence>